<organism evidence="2 3">
    <name type="scientific">Armillaria luteobubalina</name>
    <dbReference type="NCBI Taxonomy" id="153913"/>
    <lineage>
        <taxon>Eukaryota</taxon>
        <taxon>Fungi</taxon>
        <taxon>Dikarya</taxon>
        <taxon>Basidiomycota</taxon>
        <taxon>Agaricomycotina</taxon>
        <taxon>Agaricomycetes</taxon>
        <taxon>Agaricomycetidae</taxon>
        <taxon>Agaricales</taxon>
        <taxon>Marasmiineae</taxon>
        <taxon>Physalacriaceae</taxon>
        <taxon>Armillaria</taxon>
    </lineage>
</organism>
<protein>
    <submittedName>
        <fullName evidence="2">Uncharacterized protein</fullName>
    </submittedName>
</protein>
<dbReference type="Proteomes" id="UP001175228">
    <property type="component" value="Unassembled WGS sequence"/>
</dbReference>
<evidence type="ECO:0000313" key="3">
    <source>
        <dbReference type="Proteomes" id="UP001175228"/>
    </source>
</evidence>
<evidence type="ECO:0000256" key="1">
    <source>
        <dbReference type="SAM" id="Phobius"/>
    </source>
</evidence>
<sequence length="89" mass="9789">ILTSIPRIFIGIYHESIGVAGLHYIAFGIGLYGGVQIANAIQDNLYRRLTLMLPPTLFVAIGLFIAGISATKAQYFRRHGYISFSGWSV</sequence>
<comment type="caution">
    <text evidence="2">The sequence shown here is derived from an EMBL/GenBank/DDBJ whole genome shotgun (WGS) entry which is preliminary data.</text>
</comment>
<gene>
    <name evidence="2" type="ORF">EDD18DRAFT_1079493</name>
</gene>
<keyword evidence="1" id="KW-0812">Transmembrane</keyword>
<feature type="non-terminal residue" evidence="2">
    <location>
        <position position="89"/>
    </location>
</feature>
<proteinExistence type="predicted"/>
<feature type="transmembrane region" description="Helical" evidence="1">
    <location>
        <begin position="52"/>
        <end position="71"/>
    </location>
</feature>
<keyword evidence="3" id="KW-1185">Reference proteome</keyword>
<reference evidence="2" key="1">
    <citation type="submission" date="2023-06" db="EMBL/GenBank/DDBJ databases">
        <authorList>
            <consortium name="Lawrence Berkeley National Laboratory"/>
            <person name="Ahrendt S."/>
            <person name="Sahu N."/>
            <person name="Indic B."/>
            <person name="Wong-Bajracharya J."/>
            <person name="Merenyi Z."/>
            <person name="Ke H.-M."/>
            <person name="Monk M."/>
            <person name="Kocsube S."/>
            <person name="Drula E."/>
            <person name="Lipzen A."/>
            <person name="Balint B."/>
            <person name="Henrissat B."/>
            <person name="Andreopoulos B."/>
            <person name="Martin F.M."/>
            <person name="Harder C.B."/>
            <person name="Rigling D."/>
            <person name="Ford K.L."/>
            <person name="Foster G.D."/>
            <person name="Pangilinan J."/>
            <person name="Papanicolaou A."/>
            <person name="Barry K."/>
            <person name="LaButti K."/>
            <person name="Viragh M."/>
            <person name="Koriabine M."/>
            <person name="Yan M."/>
            <person name="Riley R."/>
            <person name="Champramary S."/>
            <person name="Plett K.L."/>
            <person name="Tsai I.J."/>
            <person name="Slot J."/>
            <person name="Sipos G."/>
            <person name="Plett J."/>
            <person name="Nagy L.G."/>
            <person name="Grigoriev I.V."/>
        </authorList>
    </citation>
    <scope>NUCLEOTIDE SEQUENCE</scope>
    <source>
        <strain evidence="2">HWK02</strain>
    </source>
</reference>
<keyword evidence="1" id="KW-1133">Transmembrane helix</keyword>
<evidence type="ECO:0000313" key="2">
    <source>
        <dbReference type="EMBL" id="KAK0492594.1"/>
    </source>
</evidence>
<name>A0AA39PYP9_9AGAR</name>
<keyword evidence="1" id="KW-0472">Membrane</keyword>
<dbReference type="AlphaFoldDB" id="A0AA39PYP9"/>
<accession>A0AA39PYP9</accession>
<feature type="transmembrane region" description="Helical" evidence="1">
    <location>
        <begin position="12"/>
        <end position="32"/>
    </location>
</feature>
<dbReference type="EMBL" id="JAUEPU010000029">
    <property type="protein sequence ID" value="KAK0492594.1"/>
    <property type="molecule type" value="Genomic_DNA"/>
</dbReference>